<dbReference type="KEGG" id="dti:Desti_2992"/>
<keyword evidence="4" id="KW-1185">Reference proteome</keyword>
<dbReference type="Pfam" id="PF00534">
    <property type="entry name" value="Glycos_transf_1"/>
    <property type="match status" value="1"/>
</dbReference>
<dbReference type="STRING" id="706587.Desti_2992"/>
<sequence length="359" mass="40651">MRIGLVIYGHLGIVTGGFLYDRMLVEHFRACGDSVEVFSLPWRTYGVHLLDNFRFGFLKKLSTARLDILIQDELNHPSLFLLNRLLKQRTKYPLVSMVHHLRCSELRPNYQNRLYGLVEKDYLSGVHAYIYNSFTTRSVVQALAGVCDPSVVAYPGRDPQASQLERNRVARRAREKGPLRILFVGNLIPRKELHTLLSALGQLSRDSWQLDVVGSPDIDPAYSEHIHKMIETNRLAENVRLHGVVVRENLIRLYEQSQLLAVPSSYEGFGIVYLEAMEFGLPSIAGNVGAAHEIVSHEIDGFLVPPGNAAAVASHVQTLIDDRERLETMSMAALDRYNRHVTWPETADNVRNFLLTLVK</sequence>
<protein>
    <submittedName>
        <fullName evidence="3">Glycosyltransferase</fullName>
    </submittedName>
</protein>
<name>I4C7W7_DESTA</name>
<organism evidence="3 4">
    <name type="scientific">Desulfomonile tiedjei (strain ATCC 49306 / DSM 6799 / DCB-1)</name>
    <dbReference type="NCBI Taxonomy" id="706587"/>
    <lineage>
        <taxon>Bacteria</taxon>
        <taxon>Pseudomonadati</taxon>
        <taxon>Thermodesulfobacteriota</taxon>
        <taxon>Desulfomonilia</taxon>
        <taxon>Desulfomonilales</taxon>
        <taxon>Desulfomonilaceae</taxon>
        <taxon>Desulfomonile</taxon>
    </lineage>
</organism>
<dbReference type="GO" id="GO:0009103">
    <property type="term" value="P:lipopolysaccharide biosynthetic process"/>
    <property type="evidence" value="ECO:0007669"/>
    <property type="project" value="TreeGrafter"/>
</dbReference>
<dbReference type="CDD" id="cd03801">
    <property type="entry name" value="GT4_PimA-like"/>
    <property type="match status" value="1"/>
</dbReference>
<dbReference type="RefSeq" id="WP_014810795.1">
    <property type="nucleotide sequence ID" value="NC_018025.1"/>
</dbReference>
<dbReference type="HOGENOM" id="CLU_009583_16_1_7"/>
<dbReference type="SUPFAM" id="SSF53756">
    <property type="entry name" value="UDP-Glycosyltransferase/glycogen phosphorylase"/>
    <property type="match status" value="1"/>
</dbReference>
<evidence type="ECO:0000256" key="1">
    <source>
        <dbReference type="ARBA" id="ARBA00022679"/>
    </source>
</evidence>
<feature type="domain" description="Glycosyl transferase family 1" evidence="2">
    <location>
        <begin position="173"/>
        <end position="333"/>
    </location>
</feature>
<proteinExistence type="predicted"/>
<dbReference type="Proteomes" id="UP000006055">
    <property type="component" value="Chromosome"/>
</dbReference>
<dbReference type="InterPro" id="IPR001296">
    <property type="entry name" value="Glyco_trans_1"/>
</dbReference>
<dbReference type="PANTHER" id="PTHR46401:SF2">
    <property type="entry name" value="GLYCOSYLTRANSFERASE WBBK-RELATED"/>
    <property type="match status" value="1"/>
</dbReference>
<dbReference type="PANTHER" id="PTHR46401">
    <property type="entry name" value="GLYCOSYLTRANSFERASE WBBK-RELATED"/>
    <property type="match status" value="1"/>
</dbReference>
<dbReference type="Gene3D" id="3.40.50.2000">
    <property type="entry name" value="Glycogen Phosphorylase B"/>
    <property type="match status" value="2"/>
</dbReference>
<dbReference type="AlphaFoldDB" id="I4C7W7"/>
<dbReference type="eggNOG" id="COG0438">
    <property type="taxonomic scope" value="Bacteria"/>
</dbReference>
<dbReference type="GO" id="GO:0016757">
    <property type="term" value="F:glycosyltransferase activity"/>
    <property type="evidence" value="ECO:0007669"/>
    <property type="project" value="InterPro"/>
</dbReference>
<reference evidence="4" key="1">
    <citation type="submission" date="2012-06" db="EMBL/GenBank/DDBJ databases">
        <title>Complete sequence of chromosome of Desulfomonile tiedjei DSM 6799.</title>
        <authorList>
            <person name="Lucas S."/>
            <person name="Copeland A."/>
            <person name="Lapidus A."/>
            <person name="Glavina del Rio T."/>
            <person name="Dalin E."/>
            <person name="Tice H."/>
            <person name="Bruce D."/>
            <person name="Goodwin L."/>
            <person name="Pitluck S."/>
            <person name="Peters L."/>
            <person name="Ovchinnikova G."/>
            <person name="Zeytun A."/>
            <person name="Lu M."/>
            <person name="Kyrpides N."/>
            <person name="Mavromatis K."/>
            <person name="Ivanova N."/>
            <person name="Brettin T."/>
            <person name="Detter J.C."/>
            <person name="Han C."/>
            <person name="Larimer F."/>
            <person name="Land M."/>
            <person name="Hauser L."/>
            <person name="Markowitz V."/>
            <person name="Cheng J.-F."/>
            <person name="Hugenholtz P."/>
            <person name="Woyke T."/>
            <person name="Wu D."/>
            <person name="Spring S."/>
            <person name="Schroeder M."/>
            <person name="Brambilla E."/>
            <person name="Klenk H.-P."/>
            <person name="Eisen J.A."/>
        </authorList>
    </citation>
    <scope>NUCLEOTIDE SEQUENCE [LARGE SCALE GENOMIC DNA]</scope>
    <source>
        <strain evidence="4">ATCC 49306 / DSM 6799 / DCB-1</strain>
    </source>
</reference>
<dbReference type="EMBL" id="CP003360">
    <property type="protein sequence ID" value="AFM25658.1"/>
    <property type="molecule type" value="Genomic_DNA"/>
</dbReference>
<accession>I4C7W7</accession>
<dbReference type="OrthoDB" id="9767517at2"/>
<evidence type="ECO:0000259" key="2">
    <source>
        <dbReference type="Pfam" id="PF00534"/>
    </source>
</evidence>
<evidence type="ECO:0000313" key="4">
    <source>
        <dbReference type="Proteomes" id="UP000006055"/>
    </source>
</evidence>
<evidence type="ECO:0000313" key="3">
    <source>
        <dbReference type="EMBL" id="AFM25658.1"/>
    </source>
</evidence>
<gene>
    <name evidence="3" type="ordered locus">Desti_2992</name>
</gene>
<keyword evidence="1 3" id="KW-0808">Transferase</keyword>